<dbReference type="GO" id="GO:0030897">
    <property type="term" value="C:HOPS complex"/>
    <property type="evidence" value="ECO:0007669"/>
    <property type="project" value="TreeGrafter"/>
</dbReference>
<evidence type="ECO:0000256" key="5">
    <source>
        <dbReference type="ARBA" id="ARBA00022833"/>
    </source>
</evidence>
<feature type="non-terminal residue" evidence="10">
    <location>
        <position position="366"/>
    </location>
</feature>
<dbReference type="GO" id="GO:0048284">
    <property type="term" value="P:organelle fusion"/>
    <property type="evidence" value="ECO:0007669"/>
    <property type="project" value="TreeGrafter"/>
</dbReference>
<dbReference type="GO" id="GO:0030674">
    <property type="term" value="F:protein-macromolecule adaptor activity"/>
    <property type="evidence" value="ECO:0007669"/>
    <property type="project" value="TreeGrafter"/>
</dbReference>
<feature type="repeat" description="CHCR" evidence="8">
    <location>
        <begin position="323"/>
        <end position="366"/>
    </location>
</feature>
<protein>
    <submittedName>
        <fullName evidence="10">Vacuolar protein sorting-associated protein 11 homolog</fullName>
    </submittedName>
</protein>
<reference evidence="10" key="1">
    <citation type="journal article" date="2013" name="Genome Biol. Evol.">
        <title>Punctuated emergences of genetic and phenotypic innovations in eumetazoan, bilaterian, euteleostome, and hominidae ancestors.</title>
        <authorList>
            <person name="Wenger Y."/>
            <person name="Galliot B."/>
        </authorList>
    </citation>
    <scope>NUCLEOTIDE SEQUENCE</scope>
    <source>
        <tissue evidence="10">Whole animals</tissue>
    </source>
</reference>
<dbReference type="InterPro" id="IPR057308">
    <property type="entry name" value="CHCR_PEP5_VPS11"/>
</dbReference>
<keyword evidence="3" id="KW-0479">Metal-binding</keyword>
<keyword evidence="6" id="KW-0653">Protein transport</keyword>
<dbReference type="PANTHER" id="PTHR23323">
    <property type="entry name" value="VACUOLAR PROTEIN SORTING-ASSOCIATED PROTEIN"/>
    <property type="match status" value="1"/>
</dbReference>
<dbReference type="PROSITE" id="PS50236">
    <property type="entry name" value="CHCR"/>
    <property type="match status" value="1"/>
</dbReference>
<evidence type="ECO:0000256" key="3">
    <source>
        <dbReference type="ARBA" id="ARBA00022723"/>
    </source>
</evidence>
<proteinExistence type="evidence at transcript level"/>
<dbReference type="InterPro" id="IPR057307">
    <property type="entry name" value="PEP5_VPS11_N"/>
</dbReference>
<feature type="domain" description="PEP5/VPS11 N-terminal" evidence="9">
    <location>
        <begin position="2"/>
        <end position="267"/>
    </location>
</feature>
<evidence type="ECO:0000313" key="10">
    <source>
        <dbReference type="EMBL" id="CDG67417.1"/>
    </source>
</evidence>
<dbReference type="GO" id="GO:0006886">
    <property type="term" value="P:intracellular protein transport"/>
    <property type="evidence" value="ECO:0007669"/>
    <property type="project" value="UniProtKB-UniRule"/>
</dbReference>
<keyword evidence="2" id="KW-0813">Transport</keyword>
<dbReference type="Gene3D" id="2.130.10.10">
    <property type="entry name" value="YVTN repeat-like/Quinoprotein amine dehydrogenase"/>
    <property type="match status" value="1"/>
</dbReference>
<dbReference type="GO" id="GO:0007033">
    <property type="term" value="P:vacuole organization"/>
    <property type="evidence" value="ECO:0007669"/>
    <property type="project" value="TreeGrafter"/>
</dbReference>
<keyword evidence="5" id="KW-0862">Zinc</keyword>
<dbReference type="PANTHER" id="PTHR23323:SF24">
    <property type="entry name" value="VACUOLAR PROTEIN SORTING-ASSOCIATED PROTEIN 11 HOMOLOG"/>
    <property type="match status" value="1"/>
</dbReference>
<dbReference type="GO" id="GO:0031902">
    <property type="term" value="C:late endosome membrane"/>
    <property type="evidence" value="ECO:0007669"/>
    <property type="project" value="UniProtKB-SubCell"/>
</dbReference>
<dbReference type="Pfam" id="PF23356">
    <property type="entry name" value="TPR_PEP5_VPS11"/>
    <property type="match status" value="1"/>
</dbReference>
<name>T2M645_HYDVU</name>
<dbReference type="InterPro" id="IPR036322">
    <property type="entry name" value="WD40_repeat_dom_sf"/>
</dbReference>
<dbReference type="GO" id="GO:0008270">
    <property type="term" value="F:zinc ion binding"/>
    <property type="evidence" value="ECO:0007669"/>
    <property type="project" value="UniProtKB-KW"/>
</dbReference>
<dbReference type="GO" id="GO:0006904">
    <property type="term" value="P:vesicle docking involved in exocytosis"/>
    <property type="evidence" value="ECO:0007669"/>
    <property type="project" value="TreeGrafter"/>
</dbReference>
<evidence type="ECO:0000256" key="4">
    <source>
        <dbReference type="ARBA" id="ARBA00022771"/>
    </source>
</evidence>
<evidence type="ECO:0000256" key="1">
    <source>
        <dbReference type="ARBA" id="ARBA00004492"/>
    </source>
</evidence>
<sequence>IKVSHLFQLKQNEVLVSIGNDEVGINPLIQVWNFHKLDKNGNPTCIWVSRALVTGTKLSEVTCLSVHESLTQMAVGFDDGTVVIFKGDIMNSRSSKQRTIHMDKYPITGLAYKQYGNSVILFVTTTKCVFSYNVTSSDKKEILEEDFGASLDCSAINDASTENQFVVATDDGLHFYHPEGKRACLAFDGEKKMVSWFRGYLVVVSKEMKQLPKTAGTGLSMNILTVYDIDNSFIAYSAPFPDVVAVLPEWSCLHVLSSDGKIFQLVEKDTKTKLEILFRKNMYDMAIRLAKSQQYAEGLYDIFKYYGDHLYQKRDHDGAMQQYIRTIGHLEPSYVIKNFLDAQRIHNLTDYLQALHEKGLANTDHT</sequence>
<accession>T2M645</accession>
<evidence type="ECO:0000256" key="7">
    <source>
        <dbReference type="ARBA" id="ARBA00023136"/>
    </source>
</evidence>
<dbReference type="GO" id="GO:0007032">
    <property type="term" value="P:endosome organization"/>
    <property type="evidence" value="ECO:0007669"/>
    <property type="project" value="TreeGrafter"/>
</dbReference>
<evidence type="ECO:0000259" key="9">
    <source>
        <dbReference type="Pfam" id="PF23341"/>
    </source>
</evidence>
<evidence type="ECO:0000256" key="6">
    <source>
        <dbReference type="ARBA" id="ARBA00022927"/>
    </source>
</evidence>
<evidence type="ECO:0000256" key="2">
    <source>
        <dbReference type="ARBA" id="ARBA00022448"/>
    </source>
</evidence>
<organism evidence="10">
    <name type="scientific">Hydra vulgaris</name>
    <name type="common">Hydra</name>
    <name type="synonym">Hydra attenuata</name>
    <dbReference type="NCBI Taxonomy" id="6087"/>
    <lineage>
        <taxon>Eukaryota</taxon>
        <taxon>Metazoa</taxon>
        <taxon>Cnidaria</taxon>
        <taxon>Hydrozoa</taxon>
        <taxon>Hydroidolina</taxon>
        <taxon>Anthoathecata</taxon>
        <taxon>Aplanulata</taxon>
        <taxon>Hydridae</taxon>
        <taxon>Hydra</taxon>
    </lineage>
</organism>
<feature type="non-terminal residue" evidence="10">
    <location>
        <position position="1"/>
    </location>
</feature>
<dbReference type="InterPro" id="IPR000547">
    <property type="entry name" value="Clathrin_H-chain/VPS_repeat"/>
</dbReference>
<dbReference type="OrthoDB" id="26184at2759"/>
<keyword evidence="4" id="KW-0863">Zinc-finger</keyword>
<evidence type="ECO:0000256" key="8">
    <source>
        <dbReference type="PROSITE-ProRule" id="PRU01006"/>
    </source>
</evidence>
<keyword evidence="7" id="KW-0472">Membrane</keyword>
<gene>
    <name evidence="10" type="primary">VPS11</name>
</gene>
<dbReference type="EMBL" id="HAAD01001185">
    <property type="protein sequence ID" value="CDG67417.1"/>
    <property type="molecule type" value="mRNA"/>
</dbReference>
<dbReference type="InterPro" id="IPR015943">
    <property type="entry name" value="WD40/YVTN_repeat-like_dom_sf"/>
</dbReference>
<dbReference type="AlphaFoldDB" id="T2M645"/>
<dbReference type="SUPFAM" id="SSF50978">
    <property type="entry name" value="WD40 repeat-like"/>
    <property type="match status" value="1"/>
</dbReference>
<comment type="subcellular location">
    <subcellularLocation>
        <location evidence="1">Late endosome membrane</location>
        <topology evidence="1">Peripheral membrane protein</topology>
        <orientation evidence="1">Cytoplasmic side</orientation>
    </subcellularLocation>
</comment>
<dbReference type="Pfam" id="PF23341">
    <property type="entry name" value="PEP5_VPS11_N"/>
    <property type="match status" value="1"/>
</dbReference>